<evidence type="ECO:0000256" key="5">
    <source>
        <dbReference type="PROSITE-ProRule" id="PRU00473"/>
    </source>
</evidence>
<dbReference type="InterPro" id="IPR006664">
    <property type="entry name" value="OMP_bac"/>
</dbReference>
<dbReference type="PANTHER" id="PTHR30329">
    <property type="entry name" value="STATOR ELEMENT OF FLAGELLAR MOTOR COMPLEX"/>
    <property type="match status" value="1"/>
</dbReference>
<dbReference type="EMBL" id="RAWB01000097">
    <property type="protein sequence ID" value="RKH61336.1"/>
    <property type="molecule type" value="Genomic_DNA"/>
</dbReference>
<feature type="compositionally biased region" description="Acidic residues" evidence="6">
    <location>
        <begin position="402"/>
        <end position="413"/>
    </location>
</feature>
<dbReference type="Gene3D" id="3.30.1330.60">
    <property type="entry name" value="OmpA-like domain"/>
    <property type="match status" value="1"/>
</dbReference>
<dbReference type="Pfam" id="PF02412">
    <property type="entry name" value="TSP_3"/>
    <property type="match status" value="3"/>
</dbReference>
<comment type="caution">
    <text evidence="8">The sequence shown here is derived from an EMBL/GenBank/DDBJ whole genome shotgun (WGS) entry which is preliminary data.</text>
</comment>
<proteinExistence type="predicted"/>
<feature type="region of interest" description="Disordered" evidence="6">
    <location>
        <begin position="567"/>
        <end position="586"/>
    </location>
</feature>
<accession>A0A3A8PXX1</accession>
<dbReference type="InterPro" id="IPR006665">
    <property type="entry name" value="OmpA-like"/>
</dbReference>
<sequence>MQLCQGPSHARGRGRLYVRVWSVEERLFARRHHLGLGGLAVLCAFSAQAQTSTIPGIELERLQLNPGARDSLVLSTGDLLPAGQYRVGLTAHYENRPLVLLEDDVQQGVIISNRVTAHLSAAYSFTNWLEVGAQIPFMAQWGPETPGLGVTSPSKSALGTPWLQARVGFLSEDRGAPLDLGLHLGVALPLGSKEALTRDEGFTFSPRLGLGKRLANTFRVGADVGTLVRTKTYALSPETQPPLDEMGTELNGGINVSAGLFGLREEVLVRGTLPVQDSPSSMEVLLGLRVPTADGTELYVMGGPGFGQTPGTPRFRVLAGVAFGTPPAPPAPVCIEGQPYVTAECPDLDADHDGVKNGVDKCPAIAGLAELQGCPDGDDDKDGLPNLADKCPAQAENKNGFQDEDGCPDDPDTDKDGIVDSKDACPREPETVNRFKDQDGCPDVEPDRDADTVVDRVDNCPDEPGTVANGGCKEAPLARIDVGQNRISILEAVFFENNKDVIQPRSYAVLDKVAAILASHPEIAKIRVEGHTDNKGKAEYNLDLSQRRAEAVAAYIVSKGVQRERLEGHGFGPQQPIADNAKAEGRAKNRRVEFKIVGEAEGVQTTPASSSPDPL</sequence>
<dbReference type="SUPFAM" id="SSF103647">
    <property type="entry name" value="TSP type-3 repeat"/>
    <property type="match status" value="1"/>
</dbReference>
<feature type="compositionally biased region" description="Basic and acidic residues" evidence="6">
    <location>
        <begin position="414"/>
        <end position="450"/>
    </location>
</feature>
<reference evidence="9" key="1">
    <citation type="submission" date="2018-09" db="EMBL/GenBank/DDBJ databases">
        <authorList>
            <person name="Livingstone P.G."/>
            <person name="Whitworth D.E."/>
        </authorList>
    </citation>
    <scope>NUCLEOTIDE SEQUENCE [LARGE SCALE GENOMIC DNA]</scope>
    <source>
        <strain evidence="9">CA051B</strain>
    </source>
</reference>
<dbReference type="InterPro" id="IPR036737">
    <property type="entry name" value="OmpA-like_sf"/>
</dbReference>
<keyword evidence="9" id="KW-1185">Reference proteome</keyword>
<evidence type="ECO:0000256" key="6">
    <source>
        <dbReference type="SAM" id="MobiDB-lite"/>
    </source>
</evidence>
<dbReference type="PANTHER" id="PTHR30329:SF21">
    <property type="entry name" value="LIPOPROTEIN YIAD-RELATED"/>
    <property type="match status" value="1"/>
</dbReference>
<evidence type="ECO:0000256" key="1">
    <source>
        <dbReference type="ARBA" id="ARBA00004442"/>
    </source>
</evidence>
<gene>
    <name evidence="8" type="ORF">D7V93_11860</name>
</gene>
<dbReference type="GO" id="GO:0009279">
    <property type="term" value="C:cell outer membrane"/>
    <property type="evidence" value="ECO:0007669"/>
    <property type="project" value="UniProtKB-SubCell"/>
</dbReference>
<dbReference type="CDD" id="cd07185">
    <property type="entry name" value="OmpA_C-like"/>
    <property type="match status" value="1"/>
</dbReference>
<dbReference type="InterPro" id="IPR006690">
    <property type="entry name" value="OMPA-like_CS"/>
</dbReference>
<dbReference type="Proteomes" id="UP000272888">
    <property type="component" value="Unassembled WGS sequence"/>
</dbReference>
<keyword evidence="3 5" id="KW-0472">Membrane</keyword>
<feature type="region of interest" description="Disordered" evidence="6">
    <location>
        <begin position="376"/>
        <end position="450"/>
    </location>
</feature>
<evidence type="ECO:0000256" key="4">
    <source>
        <dbReference type="ARBA" id="ARBA00023237"/>
    </source>
</evidence>
<evidence type="ECO:0000313" key="8">
    <source>
        <dbReference type="EMBL" id="RKH61336.1"/>
    </source>
</evidence>
<dbReference type="InterPro" id="IPR050330">
    <property type="entry name" value="Bact_OuterMem_StrucFunc"/>
</dbReference>
<dbReference type="GO" id="GO:0007155">
    <property type="term" value="P:cell adhesion"/>
    <property type="evidence" value="ECO:0007669"/>
    <property type="project" value="InterPro"/>
</dbReference>
<dbReference type="Pfam" id="PF00691">
    <property type="entry name" value="OmpA"/>
    <property type="match status" value="1"/>
</dbReference>
<protein>
    <submittedName>
        <fullName evidence="8">OmpA family protein</fullName>
    </submittedName>
</protein>
<dbReference type="PROSITE" id="PS51123">
    <property type="entry name" value="OMPA_2"/>
    <property type="match status" value="1"/>
</dbReference>
<dbReference type="InterPro" id="IPR028974">
    <property type="entry name" value="TSP_type-3_rpt"/>
</dbReference>
<dbReference type="PRINTS" id="PR01023">
    <property type="entry name" value="NAFLGMOTY"/>
</dbReference>
<dbReference type="GO" id="GO:0005509">
    <property type="term" value="F:calcium ion binding"/>
    <property type="evidence" value="ECO:0007669"/>
    <property type="project" value="InterPro"/>
</dbReference>
<dbReference type="PROSITE" id="PS01068">
    <property type="entry name" value="OMPA_1"/>
    <property type="match status" value="1"/>
</dbReference>
<dbReference type="AlphaFoldDB" id="A0A3A8PXX1"/>
<evidence type="ECO:0000259" key="7">
    <source>
        <dbReference type="PROSITE" id="PS51123"/>
    </source>
</evidence>
<keyword evidence="4" id="KW-0998">Cell outer membrane</keyword>
<comment type="subcellular location">
    <subcellularLocation>
        <location evidence="1">Cell outer membrane</location>
    </subcellularLocation>
</comment>
<evidence type="ECO:0000256" key="3">
    <source>
        <dbReference type="ARBA" id="ARBA00023136"/>
    </source>
</evidence>
<evidence type="ECO:0000256" key="2">
    <source>
        <dbReference type="ARBA" id="ARBA00022729"/>
    </source>
</evidence>
<feature type="domain" description="OmpA-like" evidence="7">
    <location>
        <begin position="482"/>
        <end position="600"/>
    </location>
</feature>
<dbReference type="Gene3D" id="4.10.1080.10">
    <property type="entry name" value="TSP type-3 repeat"/>
    <property type="match status" value="1"/>
</dbReference>
<dbReference type="PRINTS" id="PR01021">
    <property type="entry name" value="OMPADOMAIN"/>
</dbReference>
<dbReference type="SUPFAM" id="SSF103088">
    <property type="entry name" value="OmpA-like"/>
    <property type="match status" value="1"/>
</dbReference>
<dbReference type="InterPro" id="IPR003367">
    <property type="entry name" value="Thrombospondin_3-like_rpt"/>
</dbReference>
<evidence type="ECO:0000313" key="9">
    <source>
        <dbReference type="Proteomes" id="UP000272888"/>
    </source>
</evidence>
<keyword evidence="2" id="KW-0732">Signal</keyword>
<organism evidence="8 9">
    <name type="scientific">Corallococcus llansteffanensis</name>
    <dbReference type="NCBI Taxonomy" id="2316731"/>
    <lineage>
        <taxon>Bacteria</taxon>
        <taxon>Pseudomonadati</taxon>
        <taxon>Myxococcota</taxon>
        <taxon>Myxococcia</taxon>
        <taxon>Myxococcales</taxon>
        <taxon>Cystobacterineae</taxon>
        <taxon>Myxococcaceae</taxon>
        <taxon>Corallococcus</taxon>
    </lineage>
</organism>
<name>A0A3A8PXX1_9BACT</name>